<dbReference type="Proteomes" id="UP000324897">
    <property type="component" value="Unassembled WGS sequence"/>
</dbReference>
<proteinExistence type="predicted"/>
<keyword evidence="2" id="KW-1185">Reference proteome</keyword>
<protein>
    <submittedName>
        <fullName evidence="1">Uncharacterized protein</fullName>
    </submittedName>
</protein>
<dbReference type="InterPro" id="IPR012871">
    <property type="entry name" value="DUF1668_ORYSA"/>
</dbReference>
<dbReference type="EMBL" id="RWGY01000009">
    <property type="protein sequence ID" value="TVU36543.1"/>
    <property type="molecule type" value="Genomic_DNA"/>
</dbReference>
<name>A0A5J9VK84_9POAL</name>
<comment type="caution">
    <text evidence="1">The sequence shown here is derived from an EMBL/GenBank/DDBJ whole genome shotgun (WGS) entry which is preliminary data.</text>
</comment>
<dbReference type="PANTHER" id="PTHR33085:SF37">
    <property type="entry name" value="OS12G0139800 PROTEIN"/>
    <property type="match status" value="1"/>
</dbReference>
<accession>A0A5J9VK84</accession>
<dbReference type="Pfam" id="PF07893">
    <property type="entry name" value="DUF1668"/>
    <property type="match status" value="1"/>
</dbReference>
<gene>
    <name evidence="1" type="ORF">EJB05_18480</name>
</gene>
<sequence length="438" mass="47915">MAHGLAEGDMPPSDKLDVFVADPQLKGPNQTGIGGGQSMDRSVYLSVCRRDISFAPKAYYPLYKVDISGDSSSLGAPAARERPRRIGELRTDVGGKTFVSLPSGWIIGVGGEHGGTIIVDTKAPTSTPKVIHGPNLLAGKWSPVVAAVGCKVYALSRSPSYIREPDFFPWFEVLDLSKGTVTETADGSFSLDGCFWEELPCPPIFPHKLSPRGYLRPPIITVRSYVVVLPYILISLNEKTRCTYAFDTNSGEWHKIDDKCLPFVGLATPHGHNGCIFLGSSLENGSIEAYRIRVSTSSISSSEAGVSGMGSALKLSIAVLLIKHKAHEQVGSMAGQYVTSLDMGRFAMLSFWPDNRKRSMRYYDDTNEEVLGSYSRKLFTKLKIYQIENPALLEETEDQEKLQPVEATIAISTQQEQEFKFSSSYGFSSPLISFALSV</sequence>
<evidence type="ECO:0000313" key="2">
    <source>
        <dbReference type="Proteomes" id="UP000324897"/>
    </source>
</evidence>
<dbReference type="AlphaFoldDB" id="A0A5J9VK84"/>
<evidence type="ECO:0000313" key="1">
    <source>
        <dbReference type="EMBL" id="TVU36543.1"/>
    </source>
</evidence>
<dbReference type="Gramene" id="TVU36543">
    <property type="protein sequence ID" value="TVU36543"/>
    <property type="gene ID" value="EJB05_18480"/>
</dbReference>
<dbReference type="PANTHER" id="PTHR33085">
    <property type="entry name" value="OS12G0113100 PROTEIN-RELATED"/>
    <property type="match status" value="1"/>
</dbReference>
<organism evidence="1 2">
    <name type="scientific">Eragrostis curvula</name>
    <name type="common">weeping love grass</name>
    <dbReference type="NCBI Taxonomy" id="38414"/>
    <lineage>
        <taxon>Eukaryota</taxon>
        <taxon>Viridiplantae</taxon>
        <taxon>Streptophyta</taxon>
        <taxon>Embryophyta</taxon>
        <taxon>Tracheophyta</taxon>
        <taxon>Spermatophyta</taxon>
        <taxon>Magnoliopsida</taxon>
        <taxon>Liliopsida</taxon>
        <taxon>Poales</taxon>
        <taxon>Poaceae</taxon>
        <taxon>PACMAD clade</taxon>
        <taxon>Chloridoideae</taxon>
        <taxon>Eragrostideae</taxon>
        <taxon>Eragrostidinae</taxon>
        <taxon>Eragrostis</taxon>
    </lineage>
</organism>
<dbReference type="OrthoDB" id="581507at2759"/>
<reference evidence="1 2" key="1">
    <citation type="journal article" date="2019" name="Sci. Rep.">
        <title>A high-quality genome of Eragrostis curvula grass provides insights into Poaceae evolution and supports new strategies to enhance forage quality.</title>
        <authorList>
            <person name="Carballo J."/>
            <person name="Santos B.A.C.M."/>
            <person name="Zappacosta D."/>
            <person name="Garbus I."/>
            <person name="Selva J.P."/>
            <person name="Gallo C.A."/>
            <person name="Diaz A."/>
            <person name="Albertini E."/>
            <person name="Caccamo M."/>
            <person name="Echenique V."/>
        </authorList>
    </citation>
    <scope>NUCLEOTIDE SEQUENCE [LARGE SCALE GENOMIC DNA]</scope>
    <source>
        <strain evidence="2">cv. Victoria</strain>
        <tissue evidence="1">Leaf</tissue>
    </source>
</reference>